<dbReference type="EMBL" id="JAKREW010000025">
    <property type="protein sequence ID" value="MCG7507526.1"/>
    <property type="molecule type" value="Genomic_DNA"/>
</dbReference>
<evidence type="ECO:0000313" key="4">
    <source>
        <dbReference type="Proteomes" id="UP001201701"/>
    </source>
</evidence>
<evidence type="ECO:0000259" key="2">
    <source>
        <dbReference type="Pfam" id="PF08327"/>
    </source>
</evidence>
<evidence type="ECO:0000256" key="1">
    <source>
        <dbReference type="ARBA" id="ARBA00006817"/>
    </source>
</evidence>
<protein>
    <submittedName>
        <fullName evidence="3">SRPBCC domain-containing protein</fullName>
    </submittedName>
</protein>
<accession>A0ABS9QJE1</accession>
<dbReference type="RefSeq" id="WP_239368754.1">
    <property type="nucleotide sequence ID" value="NZ_JAKREW010000025.1"/>
</dbReference>
<dbReference type="InterPro" id="IPR023393">
    <property type="entry name" value="START-like_dom_sf"/>
</dbReference>
<evidence type="ECO:0000313" key="3">
    <source>
        <dbReference type="EMBL" id="MCG7507526.1"/>
    </source>
</evidence>
<organism evidence="3 4">
    <name type="scientific">Mesorhizobium retamae</name>
    <dbReference type="NCBI Taxonomy" id="2912854"/>
    <lineage>
        <taxon>Bacteria</taxon>
        <taxon>Pseudomonadati</taxon>
        <taxon>Pseudomonadota</taxon>
        <taxon>Alphaproteobacteria</taxon>
        <taxon>Hyphomicrobiales</taxon>
        <taxon>Phyllobacteriaceae</taxon>
        <taxon>Mesorhizobium</taxon>
    </lineage>
</organism>
<dbReference type="SUPFAM" id="SSF55961">
    <property type="entry name" value="Bet v1-like"/>
    <property type="match status" value="1"/>
</dbReference>
<dbReference type="CDD" id="cd07814">
    <property type="entry name" value="SRPBCC_CalC_Aha1-like"/>
    <property type="match status" value="1"/>
</dbReference>
<comment type="caution">
    <text evidence="3">The sequence shown here is derived from an EMBL/GenBank/DDBJ whole genome shotgun (WGS) entry which is preliminary data.</text>
</comment>
<comment type="similarity">
    <text evidence="1">Belongs to the AHA1 family.</text>
</comment>
<gene>
    <name evidence="3" type="ORF">L4923_21035</name>
</gene>
<name>A0ABS9QJE1_9HYPH</name>
<dbReference type="Pfam" id="PF08327">
    <property type="entry name" value="AHSA1"/>
    <property type="match status" value="1"/>
</dbReference>
<dbReference type="Gene3D" id="3.30.530.20">
    <property type="match status" value="1"/>
</dbReference>
<reference evidence="3 4" key="1">
    <citation type="submission" date="2022-02" db="EMBL/GenBank/DDBJ databases">
        <title>Draft genome sequence of Mezorhizobium retamae strain IRAMC:0171 isolated from Retama raetam nodules.</title>
        <authorList>
            <person name="Bengaied R."/>
            <person name="Sbissi I."/>
            <person name="Huber K."/>
            <person name="Ghodbane F."/>
            <person name="Nouioui I."/>
            <person name="Tarhouni M."/>
            <person name="Gtari M."/>
        </authorList>
    </citation>
    <scope>NUCLEOTIDE SEQUENCE [LARGE SCALE GENOMIC DNA]</scope>
    <source>
        <strain evidence="3 4">IRAMC:0171</strain>
    </source>
</reference>
<proteinExistence type="inferred from homology"/>
<keyword evidence="4" id="KW-1185">Reference proteome</keyword>
<feature type="domain" description="Activator of Hsp90 ATPase homologue 1/2-like C-terminal" evidence="2">
    <location>
        <begin position="31"/>
        <end position="137"/>
    </location>
</feature>
<dbReference type="Proteomes" id="UP001201701">
    <property type="component" value="Unassembled WGS sequence"/>
</dbReference>
<sequence>MTNGYITATILVDQSTNEAFEAINRPRDWWGKNIEGSTDILNGEWTYRYGDIHYSRHRTTELVPGRKVVWHVLDSEITILEDQEEWKDTEIVFDISRKGDKTEIRFTHVGLVPGAECYDLCNEAWTSLINNHLRELIETGKARSYTAE</sequence>
<dbReference type="InterPro" id="IPR013538">
    <property type="entry name" value="ASHA1/2-like_C"/>
</dbReference>